<dbReference type="CDD" id="cd00371">
    <property type="entry name" value="HMA"/>
    <property type="match status" value="1"/>
</dbReference>
<dbReference type="Proteomes" id="UP000828390">
    <property type="component" value="Unassembled WGS sequence"/>
</dbReference>
<evidence type="ECO:0000313" key="2">
    <source>
        <dbReference type="EMBL" id="KAH3733609.1"/>
    </source>
</evidence>
<name>A0A9D4CWZ7_DREPO</name>
<protein>
    <recommendedName>
        <fullName evidence="4">Armadillo repeat-containing protein 1</fullName>
    </recommendedName>
</protein>
<dbReference type="AlphaFoldDB" id="A0A9D4CWZ7"/>
<evidence type="ECO:0000256" key="1">
    <source>
        <dbReference type="SAM" id="MobiDB-lite"/>
    </source>
</evidence>
<keyword evidence="3" id="KW-1185">Reference proteome</keyword>
<feature type="region of interest" description="Disordered" evidence="1">
    <location>
        <begin position="105"/>
        <end position="129"/>
    </location>
</feature>
<dbReference type="Gene3D" id="1.25.10.10">
    <property type="entry name" value="Leucine-rich Repeat Variant"/>
    <property type="match status" value="1"/>
</dbReference>
<gene>
    <name evidence="2" type="ORF">DPMN_040041</name>
</gene>
<dbReference type="GO" id="GO:0046872">
    <property type="term" value="F:metal ion binding"/>
    <property type="evidence" value="ECO:0007669"/>
    <property type="project" value="InterPro"/>
</dbReference>
<organism evidence="2 3">
    <name type="scientific">Dreissena polymorpha</name>
    <name type="common">Zebra mussel</name>
    <name type="synonym">Mytilus polymorpha</name>
    <dbReference type="NCBI Taxonomy" id="45954"/>
    <lineage>
        <taxon>Eukaryota</taxon>
        <taxon>Metazoa</taxon>
        <taxon>Spiralia</taxon>
        <taxon>Lophotrochozoa</taxon>
        <taxon>Mollusca</taxon>
        <taxon>Bivalvia</taxon>
        <taxon>Autobranchia</taxon>
        <taxon>Heteroconchia</taxon>
        <taxon>Euheterodonta</taxon>
        <taxon>Imparidentia</taxon>
        <taxon>Neoheterodontei</taxon>
        <taxon>Myida</taxon>
        <taxon>Dreissenoidea</taxon>
        <taxon>Dreissenidae</taxon>
        <taxon>Dreissena</taxon>
    </lineage>
</organism>
<dbReference type="EMBL" id="JAIWYP010000011">
    <property type="protein sequence ID" value="KAH3733609.1"/>
    <property type="molecule type" value="Genomic_DNA"/>
</dbReference>
<comment type="caution">
    <text evidence="2">The sequence shown here is derived from an EMBL/GenBank/DDBJ whole genome shotgun (WGS) entry which is preliminary data.</text>
</comment>
<evidence type="ECO:0008006" key="4">
    <source>
        <dbReference type="Google" id="ProtNLM"/>
    </source>
</evidence>
<dbReference type="PANTHER" id="PTHR46840">
    <property type="entry name" value="ARMADILLO REPEAT-CONTAINING PROTEIN 1"/>
    <property type="match status" value="1"/>
</dbReference>
<sequence length="284" mass="31814">MVSSEAIQAMKTMAADSKKRAVLVKDTTCIGGLVLVLSNEDNRIVRLALETIQLLAETPEHRALLRNFIGMMEQIESVIDKKDVELEGLARDVYNCLSSSDTTTPLRDTFNTSNSSTTSRRSSMQKSFHGGVRHSKTVILQLKGLLNKCDRDVCMRLLLQTKGVISITFDMNKKRCIVRVKPDMRPESLVQAIARTQSIQAQQVIKAETGEELFLSFGHHQEGCDKENNTTLRDRENDTTLPDYLPDEEEVTVDDRALARNKGPSKSGGWLSTAANFLTNSFYW</sequence>
<reference evidence="2" key="2">
    <citation type="submission" date="2020-11" db="EMBL/GenBank/DDBJ databases">
        <authorList>
            <person name="McCartney M.A."/>
            <person name="Auch B."/>
            <person name="Kono T."/>
            <person name="Mallez S."/>
            <person name="Becker A."/>
            <person name="Gohl D.M."/>
            <person name="Silverstein K.A.T."/>
            <person name="Koren S."/>
            <person name="Bechman K.B."/>
            <person name="Herman A."/>
            <person name="Abrahante J.E."/>
            <person name="Garbe J."/>
        </authorList>
    </citation>
    <scope>NUCLEOTIDE SEQUENCE</scope>
    <source>
        <strain evidence="2">Duluth1</strain>
        <tissue evidence="2">Whole animal</tissue>
    </source>
</reference>
<dbReference type="InterPro" id="IPR011989">
    <property type="entry name" value="ARM-like"/>
</dbReference>
<dbReference type="OrthoDB" id="17335at2759"/>
<reference evidence="2" key="1">
    <citation type="journal article" date="2019" name="bioRxiv">
        <title>The Genome of the Zebra Mussel, Dreissena polymorpha: A Resource for Invasive Species Research.</title>
        <authorList>
            <person name="McCartney M.A."/>
            <person name="Auch B."/>
            <person name="Kono T."/>
            <person name="Mallez S."/>
            <person name="Zhang Y."/>
            <person name="Obille A."/>
            <person name="Becker A."/>
            <person name="Abrahante J.E."/>
            <person name="Garbe J."/>
            <person name="Badalamenti J.P."/>
            <person name="Herman A."/>
            <person name="Mangelson H."/>
            <person name="Liachko I."/>
            <person name="Sullivan S."/>
            <person name="Sone E.D."/>
            <person name="Koren S."/>
            <person name="Silverstein K.A.T."/>
            <person name="Beckman K.B."/>
            <person name="Gohl D.M."/>
        </authorList>
    </citation>
    <scope>NUCLEOTIDE SEQUENCE</scope>
    <source>
        <strain evidence="2">Duluth1</strain>
        <tissue evidence="2">Whole animal</tissue>
    </source>
</reference>
<feature type="compositionally biased region" description="Low complexity" evidence="1">
    <location>
        <begin position="111"/>
        <end position="122"/>
    </location>
</feature>
<dbReference type="PANTHER" id="PTHR46840:SF2">
    <property type="entry name" value="ARMADILLO REPEAT-CONTAINING PROTEIN 1"/>
    <property type="match status" value="1"/>
</dbReference>
<dbReference type="InterPro" id="IPR006121">
    <property type="entry name" value="HMA_dom"/>
</dbReference>
<evidence type="ECO:0000313" key="3">
    <source>
        <dbReference type="Proteomes" id="UP000828390"/>
    </source>
</evidence>
<dbReference type="InterPro" id="IPR016617">
    <property type="entry name" value="ARMC1"/>
</dbReference>
<proteinExistence type="predicted"/>
<accession>A0A9D4CWZ7</accession>